<organism evidence="1 2">
    <name type="scientific">Saccharibacillus kuerlensis</name>
    <dbReference type="NCBI Taxonomy" id="459527"/>
    <lineage>
        <taxon>Bacteria</taxon>
        <taxon>Bacillati</taxon>
        <taxon>Bacillota</taxon>
        <taxon>Bacilli</taxon>
        <taxon>Bacillales</taxon>
        <taxon>Paenibacillaceae</taxon>
        <taxon>Saccharibacillus</taxon>
    </lineage>
</organism>
<keyword evidence="2" id="KW-1185">Reference proteome</keyword>
<evidence type="ECO:0000313" key="2">
    <source>
        <dbReference type="Proteomes" id="UP000606653"/>
    </source>
</evidence>
<dbReference type="Proteomes" id="UP000606653">
    <property type="component" value="Unassembled WGS sequence"/>
</dbReference>
<sequence>MKPNYRKIDSSDEWEFLLEQSHTQALLVQNGEVLWHASHWGITYERIEQQVNERIAKT</sequence>
<reference evidence="2" key="1">
    <citation type="journal article" date="2019" name="Int. J. Syst. Evol. Microbiol.">
        <title>The Global Catalogue of Microorganisms (GCM) 10K type strain sequencing project: providing services to taxonomists for standard genome sequencing and annotation.</title>
        <authorList>
            <consortium name="The Broad Institute Genomics Platform"/>
            <consortium name="The Broad Institute Genome Sequencing Center for Infectious Disease"/>
            <person name="Wu L."/>
            <person name="Ma J."/>
        </authorList>
    </citation>
    <scope>NUCLEOTIDE SEQUENCE [LARGE SCALE GENOMIC DNA]</scope>
    <source>
        <strain evidence="2">CGMCC 1.6964</strain>
    </source>
</reference>
<gene>
    <name evidence="1" type="ORF">GCM10010969_27410</name>
</gene>
<protein>
    <submittedName>
        <fullName evidence="1">Uncharacterized protein</fullName>
    </submittedName>
</protein>
<dbReference type="EMBL" id="BMLN01000007">
    <property type="protein sequence ID" value="GGO03282.1"/>
    <property type="molecule type" value="Genomic_DNA"/>
</dbReference>
<accession>A0ABQ2L4W9</accession>
<comment type="caution">
    <text evidence="1">The sequence shown here is derived from an EMBL/GenBank/DDBJ whole genome shotgun (WGS) entry which is preliminary data.</text>
</comment>
<dbReference type="Gene3D" id="3.40.30.10">
    <property type="entry name" value="Glutaredoxin"/>
    <property type="match status" value="1"/>
</dbReference>
<proteinExistence type="predicted"/>
<dbReference type="Pfam" id="PF11009">
    <property type="entry name" value="BrxC"/>
    <property type="match status" value="1"/>
</dbReference>
<evidence type="ECO:0000313" key="1">
    <source>
        <dbReference type="EMBL" id="GGO03282.1"/>
    </source>
</evidence>
<name>A0ABQ2L4W9_9BACL</name>
<dbReference type="InterPro" id="IPR022551">
    <property type="entry name" value="BrxC"/>
</dbReference>
<dbReference type="RefSeq" id="WP_018976621.1">
    <property type="nucleotide sequence ID" value="NZ_BMLN01000007.1"/>
</dbReference>